<organism evidence="1 2">
    <name type="scientific">Colwellia maritima</name>
    <dbReference type="NCBI Taxonomy" id="2912588"/>
    <lineage>
        <taxon>Bacteria</taxon>
        <taxon>Pseudomonadati</taxon>
        <taxon>Pseudomonadota</taxon>
        <taxon>Gammaproteobacteria</taxon>
        <taxon>Alteromonadales</taxon>
        <taxon>Colwelliaceae</taxon>
        <taxon>Colwellia</taxon>
    </lineage>
</organism>
<protein>
    <recommendedName>
        <fullName evidence="3">Lipoprotein</fullName>
    </recommendedName>
</protein>
<dbReference type="Proteomes" id="UP001139646">
    <property type="component" value="Unassembled WGS sequence"/>
</dbReference>
<comment type="caution">
    <text evidence="1">The sequence shown here is derived from an EMBL/GenBank/DDBJ whole genome shotgun (WGS) entry which is preliminary data.</text>
</comment>
<proteinExistence type="predicted"/>
<sequence length="148" mass="16804">MKKTHYSHRKILAKLTVLLLLLSMAGCSMVSGRYGPFTFTVQTQSGEQVNDVIVTLIFARPNSLFRSNHTYIETRLANSGEKVTLPRGYVLDTDDTGIGMILSVQHMDYYQYSTEYVTINTADKNVVIVLPDPIIARKKWVRKKKFKG</sequence>
<accession>A0ABS9X4U8</accession>
<dbReference type="PROSITE" id="PS51257">
    <property type="entry name" value="PROKAR_LIPOPROTEIN"/>
    <property type="match status" value="1"/>
</dbReference>
<name>A0ABS9X4U8_9GAMM</name>
<evidence type="ECO:0000313" key="1">
    <source>
        <dbReference type="EMBL" id="MCI2285246.1"/>
    </source>
</evidence>
<evidence type="ECO:0000313" key="2">
    <source>
        <dbReference type="Proteomes" id="UP001139646"/>
    </source>
</evidence>
<reference evidence="1" key="1">
    <citation type="submission" date="2022-01" db="EMBL/GenBank/DDBJ databases">
        <title>Colwellia maritima, isolated from seawater.</title>
        <authorList>
            <person name="Kristyanto S."/>
            <person name="Jung J."/>
            <person name="Jeon C.O."/>
        </authorList>
    </citation>
    <scope>NUCLEOTIDE SEQUENCE</scope>
    <source>
        <strain evidence="1">MSW7</strain>
    </source>
</reference>
<gene>
    <name evidence="1" type="ORF">L3081_20025</name>
</gene>
<dbReference type="RefSeq" id="WP_242288033.1">
    <property type="nucleotide sequence ID" value="NZ_JAKKSL010000004.1"/>
</dbReference>
<dbReference type="EMBL" id="JAKKSL010000004">
    <property type="protein sequence ID" value="MCI2285246.1"/>
    <property type="molecule type" value="Genomic_DNA"/>
</dbReference>
<evidence type="ECO:0008006" key="3">
    <source>
        <dbReference type="Google" id="ProtNLM"/>
    </source>
</evidence>
<keyword evidence="2" id="KW-1185">Reference proteome</keyword>